<dbReference type="OrthoDB" id="9803988at2"/>
<evidence type="ECO:0000256" key="3">
    <source>
        <dbReference type="ARBA" id="ARBA00022729"/>
    </source>
</evidence>
<dbReference type="GO" id="GO:0043190">
    <property type="term" value="C:ATP-binding cassette (ABC) transporter complex"/>
    <property type="evidence" value="ECO:0007669"/>
    <property type="project" value="InterPro"/>
</dbReference>
<dbReference type="PANTHER" id="PTHR30290">
    <property type="entry name" value="PERIPLASMIC BINDING COMPONENT OF ABC TRANSPORTER"/>
    <property type="match status" value="1"/>
</dbReference>
<evidence type="ECO:0000259" key="4">
    <source>
        <dbReference type="Pfam" id="PF00496"/>
    </source>
</evidence>
<dbReference type="Pfam" id="PF00496">
    <property type="entry name" value="SBP_bac_5"/>
    <property type="match status" value="1"/>
</dbReference>
<sequence length="628" mass="71357">MLSGNGSAQALEFETWLHGSSLMGEPKYQPDFTHFDYVNPDAPKGGVVRQALQGSFDSFNVIIPKGEPASGLGLIYDTLMTSAYDEISSDYGLIADAMYVGPNYSYVKYRLRDNAFWHDGTPITAEDVVWSFEQLTNLNPQRKFYYKNVTKAEITGEREVTFTFDQEGNRELPHIVGQLLILPKHWWTGTDANGNPRDISGATLEPPLGSGAYKIKDFSGGKYIEFERVKDYWAKDLNVMIGQNNFDTVRYEYFRDATVMLEAFKSDGYDFRLENAAKNWATAYDFPAVKDGRVVLEMVPDRASGVTGGFWPNLRREKFSHPKVREGLNYVFNFEEMNRTLFYSQYKRSDSYYFGTELAASGLPDEKELAFLEPLRDQIPASVFDKAYTNPKVESREDLRDNLKTALALFKEGGWEPKTEVDETKKKTGFFHSILVAIGVESDPTKTVMRNDKGEAFEIEFLVSSPATERIALRYQASLQRIGVALTVRFVDSAQYVNRLRSRDFDMAYLAWGQSLSPGNEQREYFGTASADREGSANYAGVKNPAIDTLIDKIVFAENRESLVAATRAMDRVLLANHYMIPTWHLDASRIARWDRFGHPPKLPLLTHGFPTIWWWDADKAADIEEKN</sequence>
<dbReference type="InterPro" id="IPR030678">
    <property type="entry name" value="Peptide/Ni-bd"/>
</dbReference>
<dbReference type="GO" id="GO:0042884">
    <property type="term" value="P:microcin transport"/>
    <property type="evidence" value="ECO:0007669"/>
    <property type="project" value="TreeGrafter"/>
</dbReference>
<dbReference type="SUPFAM" id="SSF53850">
    <property type="entry name" value="Periplasmic binding protein-like II"/>
    <property type="match status" value="1"/>
</dbReference>
<proteinExistence type="inferred from homology"/>
<reference evidence="5 6" key="1">
    <citation type="submission" date="2018-01" db="EMBL/GenBank/DDBJ databases">
        <title>The draft genome sequence of Cohaesibacter sp. H1304.</title>
        <authorList>
            <person name="Wang N.-N."/>
            <person name="Du Z.-J."/>
        </authorList>
    </citation>
    <scope>NUCLEOTIDE SEQUENCE [LARGE SCALE GENOMIC DNA]</scope>
    <source>
        <strain evidence="5 6">H1304</strain>
    </source>
</reference>
<dbReference type="InterPro" id="IPR000914">
    <property type="entry name" value="SBP_5_dom"/>
</dbReference>
<dbReference type="GO" id="GO:0015833">
    <property type="term" value="P:peptide transport"/>
    <property type="evidence" value="ECO:0007669"/>
    <property type="project" value="TreeGrafter"/>
</dbReference>
<comment type="similarity">
    <text evidence="2">Belongs to the bacterial solute-binding protein 5 family.</text>
</comment>
<accession>A0A2N5XNC4</accession>
<dbReference type="GO" id="GO:0030288">
    <property type="term" value="C:outer membrane-bounded periplasmic space"/>
    <property type="evidence" value="ECO:0007669"/>
    <property type="project" value="TreeGrafter"/>
</dbReference>
<protein>
    <recommendedName>
        <fullName evidence="4">Solute-binding protein family 5 domain-containing protein</fullName>
    </recommendedName>
</protein>
<keyword evidence="6" id="KW-1185">Reference proteome</keyword>
<evidence type="ECO:0000256" key="2">
    <source>
        <dbReference type="ARBA" id="ARBA00005695"/>
    </source>
</evidence>
<evidence type="ECO:0000313" key="5">
    <source>
        <dbReference type="EMBL" id="PLW76019.1"/>
    </source>
</evidence>
<name>A0A2N5XNC4_9HYPH</name>
<comment type="caution">
    <text evidence="5">The sequence shown here is derived from an EMBL/GenBank/DDBJ whole genome shotgun (WGS) entry which is preliminary data.</text>
</comment>
<gene>
    <name evidence="5" type="ORF">C0081_17075</name>
</gene>
<feature type="domain" description="Solute-binding protein family 5" evidence="4">
    <location>
        <begin position="102"/>
        <end position="529"/>
    </location>
</feature>
<dbReference type="GO" id="GO:1904680">
    <property type="term" value="F:peptide transmembrane transporter activity"/>
    <property type="evidence" value="ECO:0007669"/>
    <property type="project" value="TreeGrafter"/>
</dbReference>
<comment type="subcellular location">
    <subcellularLocation>
        <location evidence="1">Periplasm</location>
    </subcellularLocation>
</comment>
<organism evidence="5 6">
    <name type="scientific">Cohaesibacter celericrescens</name>
    <dbReference type="NCBI Taxonomy" id="2067669"/>
    <lineage>
        <taxon>Bacteria</taxon>
        <taxon>Pseudomonadati</taxon>
        <taxon>Pseudomonadota</taxon>
        <taxon>Alphaproteobacteria</taxon>
        <taxon>Hyphomicrobiales</taxon>
        <taxon>Cohaesibacteraceae</taxon>
    </lineage>
</organism>
<dbReference type="Proteomes" id="UP000234881">
    <property type="component" value="Unassembled WGS sequence"/>
</dbReference>
<dbReference type="EMBL" id="PKUQ01000042">
    <property type="protein sequence ID" value="PLW76019.1"/>
    <property type="molecule type" value="Genomic_DNA"/>
</dbReference>
<dbReference type="InterPro" id="IPR039424">
    <property type="entry name" value="SBP_5"/>
</dbReference>
<dbReference type="PANTHER" id="PTHR30290:SF64">
    <property type="entry name" value="ABC TRANSPORTER PERIPLASMIC BINDING PROTEIN"/>
    <property type="match status" value="1"/>
</dbReference>
<dbReference type="PIRSF" id="PIRSF002741">
    <property type="entry name" value="MppA"/>
    <property type="match status" value="1"/>
</dbReference>
<dbReference type="CDD" id="cd08497">
    <property type="entry name" value="MbnE-like"/>
    <property type="match status" value="1"/>
</dbReference>
<evidence type="ECO:0000256" key="1">
    <source>
        <dbReference type="ARBA" id="ARBA00004418"/>
    </source>
</evidence>
<dbReference type="Gene3D" id="3.40.190.10">
    <property type="entry name" value="Periplasmic binding protein-like II"/>
    <property type="match status" value="1"/>
</dbReference>
<dbReference type="Gene3D" id="3.10.105.10">
    <property type="entry name" value="Dipeptide-binding Protein, Domain 3"/>
    <property type="match status" value="1"/>
</dbReference>
<dbReference type="RefSeq" id="WP_101535260.1">
    <property type="nucleotide sequence ID" value="NZ_PKUQ01000042.1"/>
</dbReference>
<keyword evidence="3" id="KW-0732">Signal</keyword>
<evidence type="ECO:0000313" key="6">
    <source>
        <dbReference type="Proteomes" id="UP000234881"/>
    </source>
</evidence>
<dbReference type="AlphaFoldDB" id="A0A2N5XNC4"/>